<sequence length="305" mass="33562">MQDLKWLETFVWVVELGGFRAAAARLNTTQPSVSARIDQLERQLGVTLFSQGSRRRELTREGLVVLDYARRMLELQQELQEAIRQPNAVRGVLRIGVAETLVHSLMPRLLESIGASYPQVVLDLMVDTTNILSDQLRQGEIDISMQVGPVADPRAVSRRLCHFPLGWVASPALPLREGPLPLAELTRWPVISFSHNSPLAAEIQRALAASGTPDVRLWGSASLTLMVRMAQDGAGCCILPLAVLRREIAAGLLRVLEVTDVVLPRNAFYVSYLRRPDNFLAAMVAERASAIGGELEKAAQGDQES</sequence>
<dbReference type="EMBL" id="PDOA01000029">
    <property type="protein sequence ID" value="PWC26605.1"/>
    <property type="molecule type" value="Genomic_DNA"/>
</dbReference>
<dbReference type="PROSITE" id="PS50931">
    <property type="entry name" value="HTH_LYSR"/>
    <property type="match status" value="1"/>
</dbReference>
<dbReference type="InterPro" id="IPR000847">
    <property type="entry name" value="LysR_HTH_N"/>
</dbReference>
<dbReference type="Pfam" id="PF00126">
    <property type="entry name" value="HTH_1"/>
    <property type="match status" value="1"/>
</dbReference>
<keyword evidence="3" id="KW-0238">DNA-binding</keyword>
<protein>
    <submittedName>
        <fullName evidence="6">LysR family transcriptional regulator</fullName>
    </submittedName>
</protein>
<dbReference type="PANTHER" id="PTHR30126:SF77">
    <property type="entry name" value="TRANSCRIPTIONAL REGULATORY PROTEIN"/>
    <property type="match status" value="1"/>
</dbReference>
<dbReference type="CDD" id="cd05466">
    <property type="entry name" value="PBP2_LTTR_substrate"/>
    <property type="match status" value="1"/>
</dbReference>
<feature type="domain" description="HTH lysR-type" evidence="5">
    <location>
        <begin position="1"/>
        <end position="59"/>
    </location>
</feature>
<name>A0A2U1UY68_9PROT</name>
<dbReference type="Gene3D" id="1.10.10.10">
    <property type="entry name" value="Winged helix-like DNA-binding domain superfamily/Winged helix DNA-binding domain"/>
    <property type="match status" value="1"/>
</dbReference>
<dbReference type="InterPro" id="IPR036388">
    <property type="entry name" value="WH-like_DNA-bd_sf"/>
</dbReference>
<dbReference type="SUPFAM" id="SSF46785">
    <property type="entry name" value="Winged helix' DNA-binding domain"/>
    <property type="match status" value="1"/>
</dbReference>
<proteinExistence type="inferred from homology"/>
<comment type="similarity">
    <text evidence="1">Belongs to the LysR transcriptional regulatory family.</text>
</comment>
<dbReference type="GO" id="GO:0003700">
    <property type="term" value="F:DNA-binding transcription factor activity"/>
    <property type="evidence" value="ECO:0007669"/>
    <property type="project" value="InterPro"/>
</dbReference>
<dbReference type="InterPro" id="IPR036390">
    <property type="entry name" value="WH_DNA-bd_sf"/>
</dbReference>
<evidence type="ECO:0000259" key="5">
    <source>
        <dbReference type="PROSITE" id="PS50931"/>
    </source>
</evidence>
<evidence type="ECO:0000256" key="4">
    <source>
        <dbReference type="ARBA" id="ARBA00023163"/>
    </source>
</evidence>
<dbReference type="OrthoDB" id="9791253at2"/>
<dbReference type="GO" id="GO:0000976">
    <property type="term" value="F:transcription cis-regulatory region binding"/>
    <property type="evidence" value="ECO:0007669"/>
    <property type="project" value="TreeGrafter"/>
</dbReference>
<dbReference type="FunFam" id="1.10.10.10:FF:000001">
    <property type="entry name" value="LysR family transcriptional regulator"/>
    <property type="match status" value="1"/>
</dbReference>
<accession>A0A2U1UY68</accession>
<dbReference type="RefSeq" id="WP_109519113.1">
    <property type="nucleotide sequence ID" value="NZ_PDOA01000029.1"/>
</dbReference>
<dbReference type="Pfam" id="PF03466">
    <property type="entry name" value="LysR_substrate"/>
    <property type="match status" value="1"/>
</dbReference>
<dbReference type="InterPro" id="IPR005119">
    <property type="entry name" value="LysR_subst-bd"/>
</dbReference>
<evidence type="ECO:0000313" key="6">
    <source>
        <dbReference type="EMBL" id="PWC26605.1"/>
    </source>
</evidence>
<dbReference type="SUPFAM" id="SSF53850">
    <property type="entry name" value="Periplasmic binding protein-like II"/>
    <property type="match status" value="1"/>
</dbReference>
<gene>
    <name evidence="6" type="ORF">CR165_22210</name>
</gene>
<reference evidence="7" key="1">
    <citation type="submission" date="2017-10" db="EMBL/GenBank/DDBJ databases">
        <authorList>
            <person name="Toshchakov S.V."/>
            <person name="Goeva M.A."/>
        </authorList>
    </citation>
    <scope>NUCLEOTIDE SEQUENCE [LARGE SCALE GENOMIC DNA]</scope>
    <source>
        <strain evidence="7">JR1/69-1-13</strain>
    </source>
</reference>
<evidence type="ECO:0000256" key="1">
    <source>
        <dbReference type="ARBA" id="ARBA00009437"/>
    </source>
</evidence>
<dbReference type="PANTHER" id="PTHR30126">
    <property type="entry name" value="HTH-TYPE TRANSCRIPTIONAL REGULATOR"/>
    <property type="match status" value="1"/>
</dbReference>
<evidence type="ECO:0000313" key="7">
    <source>
        <dbReference type="Proteomes" id="UP000245048"/>
    </source>
</evidence>
<organism evidence="6 7">
    <name type="scientific">Teichococcus aestuarii</name>
    <dbReference type="NCBI Taxonomy" id="568898"/>
    <lineage>
        <taxon>Bacteria</taxon>
        <taxon>Pseudomonadati</taxon>
        <taxon>Pseudomonadota</taxon>
        <taxon>Alphaproteobacteria</taxon>
        <taxon>Acetobacterales</taxon>
        <taxon>Roseomonadaceae</taxon>
        <taxon>Roseomonas</taxon>
    </lineage>
</organism>
<evidence type="ECO:0000256" key="2">
    <source>
        <dbReference type="ARBA" id="ARBA00023015"/>
    </source>
</evidence>
<dbReference type="Gene3D" id="3.40.190.290">
    <property type="match status" value="1"/>
</dbReference>
<keyword evidence="2" id="KW-0805">Transcription regulation</keyword>
<evidence type="ECO:0000256" key="3">
    <source>
        <dbReference type="ARBA" id="ARBA00023125"/>
    </source>
</evidence>
<comment type="caution">
    <text evidence="6">The sequence shown here is derived from an EMBL/GenBank/DDBJ whole genome shotgun (WGS) entry which is preliminary data.</text>
</comment>
<dbReference type="Proteomes" id="UP000245048">
    <property type="component" value="Unassembled WGS sequence"/>
</dbReference>
<dbReference type="AlphaFoldDB" id="A0A2U1UY68"/>
<keyword evidence="7" id="KW-1185">Reference proteome</keyword>
<dbReference type="PRINTS" id="PR00039">
    <property type="entry name" value="HTHLYSR"/>
</dbReference>
<keyword evidence="4" id="KW-0804">Transcription</keyword>